<accession>A0ABY7MSR2</accession>
<organism evidence="1 2">
    <name type="scientific">Bradyrhizobium xenonodulans</name>
    <dbReference type="NCBI Taxonomy" id="2736875"/>
    <lineage>
        <taxon>Bacteria</taxon>
        <taxon>Pseudomonadati</taxon>
        <taxon>Pseudomonadota</taxon>
        <taxon>Alphaproteobacteria</taxon>
        <taxon>Hyphomicrobiales</taxon>
        <taxon>Nitrobacteraceae</taxon>
        <taxon>Bradyrhizobium</taxon>
    </lineage>
</organism>
<protein>
    <submittedName>
        <fullName evidence="1">Uncharacterized protein</fullName>
    </submittedName>
</protein>
<sequence>MPGLVPGICVSMRERVRTDLGATGHQPRNSRRTPFVRLMVRTPATMTKARDGEALQDGLRGEVAFRLVLRVARKTHDCPREGRFIAVCIFVA</sequence>
<reference evidence="1" key="1">
    <citation type="submission" date="2021-12" db="EMBL/GenBank/DDBJ databases">
        <title>Bradyrhizobium xenonodulans sp. nov.</title>
        <authorList>
            <person name="Claassens R."/>
            <person name="Venter S.N."/>
            <person name="Beukes C.W."/>
            <person name="Stepkowski T."/>
            <person name="Steenkamp E.T."/>
        </authorList>
    </citation>
    <scope>NUCLEOTIDE SEQUENCE</scope>
    <source>
        <strain evidence="1">14AB</strain>
    </source>
</reference>
<dbReference type="Proteomes" id="UP001179614">
    <property type="component" value="Chromosome"/>
</dbReference>
<keyword evidence="2" id="KW-1185">Reference proteome</keyword>
<evidence type="ECO:0000313" key="1">
    <source>
        <dbReference type="EMBL" id="WBL79990.1"/>
    </source>
</evidence>
<dbReference type="EMBL" id="CP089391">
    <property type="protein sequence ID" value="WBL79990.1"/>
    <property type="molecule type" value="Genomic_DNA"/>
</dbReference>
<name>A0ABY7MSR2_9BRAD</name>
<evidence type="ECO:0000313" key="2">
    <source>
        <dbReference type="Proteomes" id="UP001179614"/>
    </source>
</evidence>
<gene>
    <name evidence="1" type="ORF">I3J27_06050</name>
</gene>
<proteinExistence type="predicted"/>
<dbReference type="RefSeq" id="WP_270166385.1">
    <property type="nucleotide sequence ID" value="NZ_CP089391.1"/>
</dbReference>